<dbReference type="PANTHER" id="PTHR35201">
    <property type="entry name" value="TERPENE SYNTHASE"/>
    <property type="match status" value="1"/>
</dbReference>
<accession>A0ABV6UJS1</accession>
<comment type="caution">
    <text evidence="3">The sequence shown here is derived from an EMBL/GenBank/DDBJ whole genome shotgun (WGS) entry which is preliminary data.</text>
</comment>
<dbReference type="RefSeq" id="WP_157624024.1">
    <property type="nucleotide sequence ID" value="NZ_JBHEZZ010000004.1"/>
</dbReference>
<keyword evidence="1 2" id="KW-0456">Lyase</keyword>
<dbReference type="Proteomes" id="UP001592528">
    <property type="component" value="Unassembled WGS sequence"/>
</dbReference>
<evidence type="ECO:0000313" key="4">
    <source>
        <dbReference type="Proteomes" id="UP001592528"/>
    </source>
</evidence>
<sequence length="796" mass="86454">MPQPFTLPDFYMPYPARLNPHLESAREHSKAWARDMVMIEGSGIWDEATFDAHDYALLCAYTHPDCSAEELALVTDWYVWVFFFDDHFLDIFKRTRDMAGAKAYLDRLPLFMPEPAAGAAAGAGGAPEPGNAVEQGLADLWARTVPSMSADWCGRFRESTRALLEESLWELGNINEGRLSNPVEYIEMRRKVGGAPWSADLVEHAVGAEVPAAIAASRPMQVLKDTFADGVHLRNDLFSYQREVEDEGELANCVLVLEKFLGCSTQEAAEATNDLLSSRLRQFEHTALAEVPPLLLDSGADPQSCLDVGLYVKGLQDWQAGGHEWHMRSSRYMNGHAGAAGAAGGLAGAAGVTGTAGVTGAGGTDAAAARLLAGPLGIGTSAARLLGSIAESLPRRARQHGNVPHRPVGHLPLPDFTMPFELRMSPHLDASRAHTLDWAARIGLTGTGIWTVEEMRGYDFALCSAGIHPDATREQLDLTSDWLAWGTYGDDLYPVLFGRGAGGAVAAKACTERLSLFMPLETDGPVPLSTPVPTSPLETGLADLWARTAAPMDVPARRRFRDTVEAMTSSWLWELDNQRLNRIPDPVDYIEMRRRTFGSDLTMSLSRISHGGTVPPEVYRSRPVRAMENAAADYACLLNDVFSYQKEIQFEGEVHNGVLVVENFLDCDREAAAEVVNNLMTARMEQFQHIVELELPALYQDFDLSEEARSTLAGYAAGLKDWLAGILNWHRGCYRYDEATLLRRAGVAVPPLPAGGAALRPTGFGTSAAGLADALRAGAGAGTVRLPAQRGLAAQR</sequence>
<dbReference type="SFLD" id="SFLDS00005">
    <property type="entry name" value="Isoprenoid_Synthase_Type_I"/>
    <property type="match status" value="2"/>
</dbReference>
<evidence type="ECO:0000256" key="2">
    <source>
        <dbReference type="RuleBase" id="RU366034"/>
    </source>
</evidence>
<comment type="similarity">
    <text evidence="2">Belongs to the terpene synthase family.</text>
</comment>
<evidence type="ECO:0000313" key="3">
    <source>
        <dbReference type="EMBL" id="MFC1401688.1"/>
    </source>
</evidence>
<keyword evidence="4" id="KW-1185">Reference proteome</keyword>
<organism evidence="3 4">
    <name type="scientific">Streptacidiphilus cavernicola</name>
    <dbReference type="NCBI Taxonomy" id="3342716"/>
    <lineage>
        <taxon>Bacteria</taxon>
        <taxon>Bacillati</taxon>
        <taxon>Actinomycetota</taxon>
        <taxon>Actinomycetes</taxon>
        <taxon>Kitasatosporales</taxon>
        <taxon>Streptomycetaceae</taxon>
        <taxon>Streptacidiphilus</taxon>
    </lineage>
</organism>
<name>A0ABV6UJS1_9ACTN</name>
<dbReference type="Gene3D" id="1.10.600.10">
    <property type="entry name" value="Farnesyl Diphosphate Synthase"/>
    <property type="match status" value="2"/>
</dbReference>
<keyword evidence="2" id="KW-0460">Magnesium</keyword>
<keyword evidence="2" id="KW-0479">Metal-binding</keyword>
<dbReference type="InterPro" id="IPR008949">
    <property type="entry name" value="Isoprenoid_synthase_dom_sf"/>
</dbReference>
<evidence type="ECO:0000256" key="1">
    <source>
        <dbReference type="ARBA" id="ARBA00023239"/>
    </source>
</evidence>
<comment type="cofactor">
    <cofactor evidence="2">
        <name>Mg(2+)</name>
        <dbReference type="ChEBI" id="CHEBI:18420"/>
    </cofactor>
</comment>
<dbReference type="InterPro" id="IPR034686">
    <property type="entry name" value="Terpene_cyclase-like_2"/>
</dbReference>
<dbReference type="PANTHER" id="PTHR35201:SF4">
    <property type="entry name" value="BETA-PINACENE SYNTHASE-RELATED"/>
    <property type="match status" value="1"/>
</dbReference>
<dbReference type="SUPFAM" id="SSF48576">
    <property type="entry name" value="Terpenoid synthases"/>
    <property type="match status" value="2"/>
</dbReference>
<reference evidence="3 4" key="1">
    <citation type="submission" date="2024-09" db="EMBL/GenBank/DDBJ databases">
        <authorList>
            <person name="Lee S.D."/>
        </authorList>
    </citation>
    <scope>NUCLEOTIDE SEQUENCE [LARGE SCALE GENOMIC DNA]</scope>
    <source>
        <strain evidence="3 4">N1-5</strain>
    </source>
</reference>
<gene>
    <name evidence="3" type="ORF">ACEZDJ_10345</name>
</gene>
<protein>
    <recommendedName>
        <fullName evidence="2">Terpene synthase</fullName>
        <ecNumber evidence="2">4.2.3.-</ecNumber>
    </recommendedName>
</protein>
<proteinExistence type="inferred from homology"/>
<dbReference type="EMBL" id="JBHEZZ010000004">
    <property type="protein sequence ID" value="MFC1401688.1"/>
    <property type="molecule type" value="Genomic_DNA"/>
</dbReference>
<dbReference type="Pfam" id="PF19086">
    <property type="entry name" value="Terpene_syn_C_2"/>
    <property type="match status" value="2"/>
</dbReference>
<dbReference type="SFLD" id="SFLDG01020">
    <property type="entry name" value="Terpene_Cyclase_Like_2"/>
    <property type="match status" value="2"/>
</dbReference>
<dbReference type="EC" id="4.2.3.-" evidence="2"/>